<dbReference type="PANTHER" id="PTHR43228:SF1">
    <property type="entry name" value="TWO-COMPONENT RESPONSE REGULATOR ARR22"/>
    <property type="match status" value="1"/>
</dbReference>
<dbReference type="PROSITE" id="PS50110">
    <property type="entry name" value="RESPONSE_REGULATORY"/>
    <property type="match status" value="1"/>
</dbReference>
<dbReference type="PANTHER" id="PTHR43228">
    <property type="entry name" value="TWO-COMPONENT RESPONSE REGULATOR"/>
    <property type="match status" value="1"/>
</dbReference>
<dbReference type="Pfam" id="PF00072">
    <property type="entry name" value="Response_reg"/>
    <property type="match status" value="1"/>
</dbReference>
<evidence type="ECO:0000313" key="3">
    <source>
        <dbReference type="EMBL" id="NMD99023.1"/>
    </source>
</evidence>
<dbReference type="InterPro" id="IPR001789">
    <property type="entry name" value="Sig_transdc_resp-reg_receiver"/>
</dbReference>
<keyword evidence="1" id="KW-0597">Phosphoprotein</keyword>
<name>A0A848B547_9FIRM</name>
<dbReference type="CDD" id="cd17546">
    <property type="entry name" value="REC_hyHK_CKI1_RcsC-like"/>
    <property type="match status" value="1"/>
</dbReference>
<sequence>MKILIAEDDRLSRAFLKKAMEKYGACDVAVDGMEALDLYLESIKRQEPYDLLCLDIMMPKVDGLKTLKVIRGLEKQYATPPEDHLKIIMMTAISDVDYVKEAFKLGCDAYASKPIDVQKVEEVMKHIGLLQVAEAVAEEE</sequence>
<evidence type="ECO:0000259" key="2">
    <source>
        <dbReference type="PROSITE" id="PS50110"/>
    </source>
</evidence>
<protein>
    <submittedName>
        <fullName evidence="3">Response regulator</fullName>
    </submittedName>
</protein>
<dbReference type="Proteomes" id="UP000543804">
    <property type="component" value="Unassembled WGS sequence"/>
</dbReference>
<gene>
    <name evidence="3" type="ORF">HF878_05950</name>
</gene>
<organism evidence="3 4">
    <name type="scientific">Selenomonas bovis</name>
    <dbReference type="NCBI Taxonomy" id="416586"/>
    <lineage>
        <taxon>Bacteria</taxon>
        <taxon>Bacillati</taxon>
        <taxon>Bacillota</taxon>
        <taxon>Negativicutes</taxon>
        <taxon>Selenomonadales</taxon>
        <taxon>Selenomonadaceae</taxon>
        <taxon>Selenomonas</taxon>
    </lineage>
</organism>
<dbReference type="GO" id="GO:0000160">
    <property type="term" value="P:phosphorelay signal transduction system"/>
    <property type="evidence" value="ECO:0007669"/>
    <property type="project" value="InterPro"/>
</dbReference>
<feature type="domain" description="Response regulatory" evidence="2">
    <location>
        <begin position="2"/>
        <end position="128"/>
    </location>
</feature>
<dbReference type="Gene3D" id="3.40.50.2300">
    <property type="match status" value="1"/>
</dbReference>
<dbReference type="InterPro" id="IPR052048">
    <property type="entry name" value="ST_Response_Regulator"/>
</dbReference>
<comment type="caution">
    <text evidence="3">The sequence shown here is derived from an EMBL/GenBank/DDBJ whole genome shotgun (WGS) entry which is preliminary data.</text>
</comment>
<evidence type="ECO:0000313" key="4">
    <source>
        <dbReference type="Proteomes" id="UP000543804"/>
    </source>
</evidence>
<dbReference type="SMART" id="SM00448">
    <property type="entry name" value="REC"/>
    <property type="match status" value="1"/>
</dbReference>
<dbReference type="InterPro" id="IPR011006">
    <property type="entry name" value="CheY-like_superfamily"/>
</dbReference>
<proteinExistence type="predicted"/>
<feature type="modified residue" description="4-aspartylphosphate" evidence="1">
    <location>
        <position position="55"/>
    </location>
</feature>
<keyword evidence="4" id="KW-1185">Reference proteome</keyword>
<accession>A0A848B547</accession>
<dbReference type="RefSeq" id="WP_170077480.1">
    <property type="nucleotide sequence ID" value="NZ_JABAFA010000017.1"/>
</dbReference>
<dbReference type="SUPFAM" id="SSF52172">
    <property type="entry name" value="CheY-like"/>
    <property type="match status" value="1"/>
</dbReference>
<dbReference type="AlphaFoldDB" id="A0A848B547"/>
<evidence type="ECO:0000256" key="1">
    <source>
        <dbReference type="PROSITE-ProRule" id="PRU00169"/>
    </source>
</evidence>
<dbReference type="EMBL" id="JABAFA010000017">
    <property type="protein sequence ID" value="NMD99023.1"/>
    <property type="molecule type" value="Genomic_DNA"/>
</dbReference>
<reference evidence="3 4" key="1">
    <citation type="submission" date="2020-04" db="EMBL/GenBank/DDBJ databases">
        <authorList>
            <person name="Hitch T.C.A."/>
            <person name="Wylensek D."/>
            <person name="Clavel T."/>
        </authorList>
    </citation>
    <scope>NUCLEOTIDE SEQUENCE [LARGE SCALE GENOMIC DNA]</scope>
    <source>
        <strain evidence="3 4">PG-130-P53-12</strain>
    </source>
</reference>